<dbReference type="RefSeq" id="WP_378133929.1">
    <property type="nucleotide sequence ID" value="NZ_JBHSMI010000025.1"/>
</dbReference>
<gene>
    <name evidence="3" type="ORF">ACFPOF_14870</name>
</gene>
<evidence type="ECO:0000313" key="3">
    <source>
        <dbReference type="EMBL" id="MFC5404024.1"/>
    </source>
</evidence>
<evidence type="ECO:0000259" key="2">
    <source>
        <dbReference type="Pfam" id="PF13521"/>
    </source>
</evidence>
<dbReference type="SUPFAM" id="SSF52540">
    <property type="entry name" value="P-loop containing nucleoside triphosphate hydrolases"/>
    <property type="match status" value="1"/>
</dbReference>
<dbReference type="InterPro" id="IPR038727">
    <property type="entry name" value="NadR/Ttd14_AAA_dom"/>
</dbReference>
<accession>A0ABW0HSE0</accession>
<sequence length="334" mass="37951">MGTEGMQRKTGLTLGKFAPLHKGHQYMVETALAETDELIILIYDCPETTSIPLQVRAEWLRVLYPMARVIEARGGPTDVGYTPEIKKAQEDYALGLLGGETITHFYSSEPYGEHMSEALGAVNRQVDPARERFPVSGTAVRADPYAYRELVHPLVYRDLIVKAVFMGAPSTGKTTLAHLMAERTGSEWMPEYGREYWETHQVDRRLTPEQLLEIAEGHLERENQLAEIAEGTLFVDTNALTTYRFALEYHGMALPELVRLAEAVATRYDLVFLCDDDIPYDDTWDRSGDVERQRFQQMIIGDLDRLRIPYVTLSGSLEERARRVEEALAAYRKC</sequence>
<keyword evidence="4" id="KW-1185">Reference proteome</keyword>
<feature type="domain" description="NadR/Ttd14 AAA" evidence="2">
    <location>
        <begin position="163"/>
        <end position="320"/>
    </location>
</feature>
<dbReference type="PANTHER" id="PTHR37512:SF1">
    <property type="entry name" value="NADR_TTD14 AAA DOMAIN-CONTAINING PROTEIN"/>
    <property type="match status" value="1"/>
</dbReference>
<dbReference type="NCBIfam" id="TIGR00125">
    <property type="entry name" value="cyt_tran_rel"/>
    <property type="match status" value="1"/>
</dbReference>
<dbReference type="InterPro" id="IPR052735">
    <property type="entry name" value="NAD_biosynth-regulator"/>
</dbReference>
<evidence type="ECO:0000313" key="4">
    <source>
        <dbReference type="Proteomes" id="UP001596113"/>
    </source>
</evidence>
<dbReference type="PANTHER" id="PTHR37512">
    <property type="entry name" value="TRIFUNCTIONAL NAD BIOSYNTHESIS/REGULATOR PROTEIN NADR"/>
    <property type="match status" value="1"/>
</dbReference>
<organism evidence="3 4">
    <name type="scientific">Cohnella soli</name>
    <dbReference type="NCBI Taxonomy" id="425005"/>
    <lineage>
        <taxon>Bacteria</taxon>
        <taxon>Bacillati</taxon>
        <taxon>Bacillota</taxon>
        <taxon>Bacilli</taxon>
        <taxon>Bacillales</taxon>
        <taxon>Paenibacillaceae</taxon>
        <taxon>Cohnella</taxon>
    </lineage>
</organism>
<dbReference type="Gene3D" id="3.40.50.620">
    <property type="entry name" value="HUPs"/>
    <property type="match status" value="1"/>
</dbReference>
<dbReference type="InterPro" id="IPR027417">
    <property type="entry name" value="P-loop_NTPase"/>
</dbReference>
<reference evidence="4" key="1">
    <citation type="journal article" date="2019" name="Int. J. Syst. Evol. Microbiol.">
        <title>The Global Catalogue of Microorganisms (GCM) 10K type strain sequencing project: providing services to taxonomists for standard genome sequencing and annotation.</title>
        <authorList>
            <consortium name="The Broad Institute Genomics Platform"/>
            <consortium name="The Broad Institute Genome Sequencing Center for Infectious Disease"/>
            <person name="Wu L."/>
            <person name="Ma J."/>
        </authorList>
    </citation>
    <scope>NUCLEOTIDE SEQUENCE [LARGE SCALE GENOMIC DNA]</scope>
    <source>
        <strain evidence="4">CGMCC 1.18575</strain>
    </source>
</reference>
<proteinExistence type="predicted"/>
<dbReference type="Pfam" id="PF13521">
    <property type="entry name" value="AAA_28"/>
    <property type="match status" value="1"/>
</dbReference>
<dbReference type="SUPFAM" id="SSF52374">
    <property type="entry name" value="Nucleotidylyl transferase"/>
    <property type="match status" value="1"/>
</dbReference>
<dbReference type="Gene3D" id="3.40.50.300">
    <property type="entry name" value="P-loop containing nucleotide triphosphate hydrolases"/>
    <property type="match status" value="1"/>
</dbReference>
<evidence type="ECO:0000259" key="1">
    <source>
        <dbReference type="Pfam" id="PF01467"/>
    </source>
</evidence>
<dbReference type="InterPro" id="IPR004821">
    <property type="entry name" value="Cyt_trans-like"/>
</dbReference>
<comment type="caution">
    <text evidence="3">The sequence shown here is derived from an EMBL/GenBank/DDBJ whole genome shotgun (WGS) entry which is preliminary data.</text>
</comment>
<dbReference type="Proteomes" id="UP001596113">
    <property type="component" value="Unassembled WGS sequence"/>
</dbReference>
<name>A0ABW0HSE0_9BACL</name>
<dbReference type="EMBL" id="JBHSMI010000025">
    <property type="protein sequence ID" value="MFC5404024.1"/>
    <property type="molecule type" value="Genomic_DNA"/>
</dbReference>
<feature type="domain" description="Cytidyltransferase-like" evidence="1">
    <location>
        <begin position="13"/>
        <end position="142"/>
    </location>
</feature>
<protein>
    <submittedName>
        <fullName evidence="3">AAA family ATPase</fullName>
    </submittedName>
</protein>
<dbReference type="Pfam" id="PF01467">
    <property type="entry name" value="CTP_transf_like"/>
    <property type="match status" value="1"/>
</dbReference>
<dbReference type="InterPro" id="IPR014729">
    <property type="entry name" value="Rossmann-like_a/b/a_fold"/>
</dbReference>